<dbReference type="Proteomes" id="UP000000598">
    <property type="component" value="Chromosome E"/>
</dbReference>
<dbReference type="InterPro" id="IPR044861">
    <property type="entry name" value="IPNS-like_FE2OG_OXY"/>
</dbReference>
<dbReference type="Gene3D" id="2.60.120.330">
    <property type="entry name" value="B-lactam Antibiotic, Isopenicillin N Synthase, Chain"/>
    <property type="match status" value="1"/>
</dbReference>
<evidence type="ECO:0000313" key="8">
    <source>
        <dbReference type="Proteomes" id="UP000000598"/>
    </source>
</evidence>
<dbReference type="KEGG" id="kla:KLLA0_F00132g"/>
<dbReference type="InterPro" id="IPR026992">
    <property type="entry name" value="DIOX_N"/>
</dbReference>
<comment type="similarity">
    <text evidence="1">Belongs to the iron/ascorbate-dependent oxidoreductase family.</text>
</comment>
<sequence>MSSHPFQVIDLCAPAEETSRLLLEAANTQGFLFIDGHSFSQQQVDALFRLSMEYFTNTPHHEKLQYAFDVAKNYGYTDYTREQGDPSKAKDFKECYNFGSINFSNGTYNGQSRSTSENCMQHGEVPPLFTYHNDLIVDSIKKFHELARNIMGLFTVALGIIQEDFFVSRFSDDKKNGCVMRLLHYPLFRDDGVDGSSGIDPTLRIGPHSDYGALTLLLQKEGEQGLEVQLDPGCDQWTKVPFLTSRYEGSAPPIVVNFGDMLSFWTKGVIRSTKHRVKIDPGETRSSDRYSIVFFTHPDADTTLDPVPSRVIESNSNGIGAPPVTAYEYLSAHLSRVINSIPSHDGMV</sequence>
<dbReference type="GO" id="GO:0044283">
    <property type="term" value="P:small molecule biosynthetic process"/>
    <property type="evidence" value="ECO:0007669"/>
    <property type="project" value="UniProtKB-ARBA"/>
</dbReference>
<dbReference type="eggNOG" id="KOG0143">
    <property type="taxonomic scope" value="Eukaryota"/>
</dbReference>
<dbReference type="Proteomes" id="UP000000598">
    <property type="component" value="Chromosome D"/>
</dbReference>
<reference evidence="4" key="2">
    <citation type="submission" date="2008-09" db="EMBL/GenBank/DDBJ databases">
        <authorList>
            <person name="Genoscope - CEA"/>
        </authorList>
    </citation>
    <scope>NUCLEOTIDE SEQUENCE</scope>
    <source>
        <strain>NRRL Y-1140</strain>
    </source>
</reference>
<dbReference type="Pfam" id="PF14226">
    <property type="entry name" value="DIOX_N"/>
    <property type="match status" value="1"/>
</dbReference>
<proteinExistence type="inferred from homology"/>
<dbReference type="EMBL" id="CR382126">
    <property type="protein sequence ID" value="CAG97792.2"/>
    <property type="molecule type" value="Genomic_DNA"/>
</dbReference>
<evidence type="ECO:0000313" key="3">
    <source>
        <dbReference type="EMBL" id="CAG97792.2"/>
    </source>
</evidence>
<dbReference type="GeneID" id="2894259"/>
<accession>Q6CQ36</accession>
<keyword evidence="8" id="KW-1185">Reference proteome</keyword>
<dbReference type="GeneID" id="2896440"/>
<dbReference type="KEGG" id="kla:KLLA0_D20031g"/>
<dbReference type="RefSeq" id="XP_453953.1">
    <property type="nucleotide sequence ID" value="XM_453953.1"/>
</dbReference>
<dbReference type="Proteomes" id="UP000000598">
    <property type="component" value="Chromosome C"/>
</dbReference>
<keyword evidence="1" id="KW-0479">Metal-binding</keyword>
<keyword evidence="1" id="KW-0408">Iron</keyword>
<organism evidence="8">
    <name type="scientific">Kluyveromyces lactis (strain ATCC 8585 / CBS 2359 / DSM 70799 / NBRC 1267 / NRRL Y-1140 / WM37)</name>
    <name type="common">Yeast</name>
    <name type="synonym">Candida sphaerica</name>
    <dbReference type="NCBI Taxonomy" id="284590"/>
    <lineage>
        <taxon>Eukaryota</taxon>
        <taxon>Fungi</taxon>
        <taxon>Dikarya</taxon>
        <taxon>Ascomycota</taxon>
        <taxon>Saccharomycotina</taxon>
        <taxon>Saccharomycetes</taxon>
        <taxon>Saccharomycetales</taxon>
        <taxon>Saccharomycetaceae</taxon>
        <taxon>Kluyveromyces</taxon>
    </lineage>
</organism>
<protein>
    <submittedName>
        <fullName evidence="7">KLLA0A00110p</fullName>
    </submittedName>
    <submittedName>
        <fullName evidence="6">KLLA0C00110p</fullName>
    </submittedName>
    <submittedName>
        <fullName evidence="5">KLLA0D20031p</fullName>
    </submittedName>
    <submittedName>
        <fullName evidence="4">KLLA0E00111p</fullName>
    </submittedName>
    <submittedName>
        <fullName evidence="3">KLLA0F00132p</fullName>
    </submittedName>
</protein>
<dbReference type="GeneID" id="2894918"/>
<dbReference type="InterPro" id="IPR027443">
    <property type="entry name" value="IPNS-like_sf"/>
</dbReference>
<dbReference type="InterPro" id="IPR005123">
    <property type="entry name" value="Oxoglu/Fe-dep_dioxygenase_dom"/>
</dbReference>
<dbReference type="GeneID" id="2893298"/>
<dbReference type="RefSeq" id="XP_451004.1">
    <property type="nucleotide sequence ID" value="XM_451004.1"/>
</dbReference>
<dbReference type="EMBL" id="CR382125">
    <property type="protein sequence ID" value="CAG99040.1"/>
    <property type="molecule type" value="Genomic_DNA"/>
</dbReference>
<dbReference type="KEGG" id="kla:KLLA0_E00111g"/>
<dbReference type="KEGG" id="kla:KLLA0_C00110g"/>
<evidence type="ECO:0000256" key="1">
    <source>
        <dbReference type="RuleBase" id="RU003682"/>
    </source>
</evidence>
<evidence type="ECO:0000313" key="6">
    <source>
        <dbReference type="EMBL" id="CAH01049.2"/>
    </source>
</evidence>
<dbReference type="RefSeq" id="XP_455085.2">
    <property type="nucleotide sequence ID" value="XM_455085.2"/>
</dbReference>
<dbReference type="HOGENOM" id="CLU_010119_6_2_1"/>
<dbReference type="PaxDb" id="284590-Q6CQ36"/>
<dbReference type="EMBL" id="CR382123">
    <property type="protein sequence ID" value="CAH01049.2"/>
    <property type="molecule type" value="Genomic_DNA"/>
</dbReference>
<dbReference type="PROSITE" id="PS51471">
    <property type="entry name" value="FE2OG_OXY"/>
    <property type="match status" value="1"/>
</dbReference>
<dbReference type="SUPFAM" id="SSF51197">
    <property type="entry name" value="Clavaminate synthase-like"/>
    <property type="match status" value="1"/>
</dbReference>
<dbReference type="AlphaFoldDB" id="Q6CQ36"/>
<dbReference type="Proteomes" id="UP000000598">
    <property type="component" value="Chromosome F"/>
</dbReference>
<dbReference type="InParanoid" id="Q6CQ36"/>
<dbReference type="Proteomes" id="UP000000598">
    <property type="component" value="Chromosome A"/>
</dbReference>
<dbReference type="GO" id="GO:0046872">
    <property type="term" value="F:metal ion binding"/>
    <property type="evidence" value="ECO:0007669"/>
    <property type="project" value="UniProtKB-KW"/>
</dbReference>
<keyword evidence="1" id="KW-0560">Oxidoreductase</keyword>
<dbReference type="Pfam" id="PF03171">
    <property type="entry name" value="2OG-FeII_Oxy"/>
    <property type="match status" value="1"/>
</dbReference>
<feature type="domain" description="Fe2OG dioxygenase" evidence="2">
    <location>
        <begin position="174"/>
        <end position="298"/>
    </location>
</feature>
<dbReference type="InterPro" id="IPR050231">
    <property type="entry name" value="Iron_ascorbate_oxido_reductase"/>
</dbReference>
<accession>Q6CQ37</accession>
<evidence type="ECO:0000313" key="4">
    <source>
        <dbReference type="EMBL" id="CAG99040.1"/>
    </source>
</evidence>
<dbReference type="RefSeq" id="XP_453952.2">
    <property type="nucleotide sequence ID" value="XM_453952.2"/>
</dbReference>
<name>Q6CQ36_KLULA</name>
<gene>
    <name evidence="7" type="ORF">KLLA0_A00110g</name>
    <name evidence="6" type="ORF">KLLA0_C00110g</name>
    <name evidence="5" type="ORF">KLLA0_D20031g</name>
    <name evidence="4" type="ORF">KLLA0_E00111g</name>
    <name evidence="3" type="ORF">KLLA0_F00132g</name>
</gene>
<evidence type="ECO:0000313" key="5">
    <source>
        <dbReference type="EMBL" id="CAH01048.2"/>
    </source>
</evidence>
<reference evidence="4 8" key="1">
    <citation type="journal article" date="2004" name="Nature">
        <title>Genome evolution in yeasts.</title>
        <authorList>
            <consortium name="Genolevures"/>
            <person name="Dujon B."/>
            <person name="Sherman D."/>
            <person name="Fischer G."/>
            <person name="Durrens P."/>
            <person name="Casaregola S."/>
            <person name="Lafontaine I."/>
            <person name="de Montigny J."/>
            <person name="Marck C."/>
            <person name="Neuveglise C."/>
            <person name="Talla E."/>
            <person name="Goffard N."/>
            <person name="Frangeul L."/>
            <person name="Aigle M."/>
            <person name="Anthouard V."/>
            <person name="Babour A."/>
            <person name="Barbe V."/>
            <person name="Barnay S."/>
            <person name="Blanchin S."/>
            <person name="Beckerich J.M."/>
            <person name="Beyne E."/>
            <person name="Bleykasten C."/>
            <person name="Boisrame A."/>
            <person name="Boyer J."/>
            <person name="Cattolico L."/>
            <person name="Confanioleri F."/>
            <person name="de Daruvar A."/>
            <person name="Despons L."/>
            <person name="Fabre E."/>
            <person name="Fairhead C."/>
            <person name="Ferry-Dumazet H."/>
            <person name="Groppi A."/>
            <person name="Hantraye F."/>
            <person name="Hennequin C."/>
            <person name="Jauniaux N."/>
            <person name="Joyet P."/>
            <person name="Kachouri R."/>
            <person name="Kerrest A."/>
            <person name="Koszul R."/>
            <person name="Lemaire M."/>
            <person name="Lesur I."/>
            <person name="Ma L."/>
            <person name="Muller H."/>
            <person name="Nicaud J.M."/>
            <person name="Nikolski M."/>
            <person name="Oztas S."/>
            <person name="Ozier-Kalogeropoulos O."/>
            <person name="Pellenz S."/>
            <person name="Potier S."/>
            <person name="Richard G.F."/>
            <person name="Straub M.L."/>
            <person name="Suleau A."/>
            <person name="Swennene D."/>
            <person name="Tekaia F."/>
            <person name="Wesolowski-Louvel M."/>
            <person name="Westhof E."/>
            <person name="Wirth B."/>
            <person name="Zeniou-Meyer M."/>
            <person name="Zivanovic I."/>
            <person name="Bolotin-Fukuhara M."/>
            <person name="Thierry A."/>
            <person name="Bouchier C."/>
            <person name="Caudron B."/>
            <person name="Scarpelli C."/>
            <person name="Gaillardin C."/>
            <person name="Weissenbach J."/>
            <person name="Wincker P."/>
            <person name="Souciet J.L."/>
        </authorList>
    </citation>
    <scope>NUCLEOTIDE SEQUENCE [LARGE SCALE GENOMIC DNA]</scope>
    <source>
        <strain evidence="8">ATCC 8585 / CBS 2359 / DSM 70799 / NBRC 1267 / NRRL Y-1140 / WM37</strain>
        <strain evidence="4">NRRL Y-1140</strain>
    </source>
</reference>
<dbReference type="GO" id="GO:0016491">
    <property type="term" value="F:oxidoreductase activity"/>
    <property type="evidence" value="ECO:0007669"/>
    <property type="project" value="UniProtKB-KW"/>
</dbReference>
<dbReference type="RefSeq" id="XP_452199.2">
    <property type="nucleotide sequence ID" value="XM_452199.2"/>
</dbReference>
<dbReference type="EMBL" id="CR382124">
    <property type="protein sequence ID" value="CAH01048.2"/>
    <property type="molecule type" value="Genomic_DNA"/>
</dbReference>
<dbReference type="PANTHER" id="PTHR47990">
    <property type="entry name" value="2-OXOGLUTARATE (2OG) AND FE(II)-DEPENDENT OXYGENASE SUPERFAMILY PROTEIN-RELATED"/>
    <property type="match status" value="1"/>
</dbReference>
<evidence type="ECO:0000313" key="7">
    <source>
        <dbReference type="EMBL" id="CAH02592.1"/>
    </source>
</evidence>
<dbReference type="GeneID" id="2892341"/>
<dbReference type="EMBL" id="CR382121">
    <property type="protein sequence ID" value="CAH02592.1"/>
    <property type="molecule type" value="Genomic_DNA"/>
</dbReference>
<evidence type="ECO:0000259" key="2">
    <source>
        <dbReference type="PROSITE" id="PS51471"/>
    </source>
</evidence>
<dbReference type="KEGG" id="kla:KLLA0_A00110g"/>